<protein>
    <recommendedName>
        <fullName evidence="2">Short-chain dehydrogenase/reductase SDR</fullName>
    </recommendedName>
</protein>
<evidence type="ECO:0000313" key="1">
    <source>
        <dbReference type="EMBL" id="SVE49559.1"/>
    </source>
</evidence>
<gene>
    <name evidence="1" type="ORF">METZ01_LOCUS502413</name>
</gene>
<organism evidence="1">
    <name type="scientific">marine metagenome</name>
    <dbReference type="NCBI Taxonomy" id="408172"/>
    <lineage>
        <taxon>unclassified sequences</taxon>
        <taxon>metagenomes</taxon>
        <taxon>ecological metagenomes</taxon>
    </lineage>
</organism>
<name>A0A383DYZ7_9ZZZZ</name>
<dbReference type="AlphaFoldDB" id="A0A383DYZ7"/>
<feature type="non-terminal residue" evidence="1">
    <location>
        <position position="1"/>
    </location>
</feature>
<dbReference type="InterPro" id="IPR002347">
    <property type="entry name" value="SDR_fam"/>
</dbReference>
<proteinExistence type="predicted"/>
<accession>A0A383DYZ7</accession>
<sequence>VPQLAESQGSIVMVGSIAGMEEIGAPMPYSSAKAALLAYAKSLSVQLAKQKV</sequence>
<feature type="non-terminal residue" evidence="1">
    <location>
        <position position="52"/>
    </location>
</feature>
<dbReference type="Gene3D" id="3.40.50.720">
    <property type="entry name" value="NAD(P)-binding Rossmann-like Domain"/>
    <property type="match status" value="1"/>
</dbReference>
<dbReference type="SUPFAM" id="SSF51735">
    <property type="entry name" value="NAD(P)-binding Rossmann-fold domains"/>
    <property type="match status" value="1"/>
</dbReference>
<dbReference type="EMBL" id="UINC01221284">
    <property type="protein sequence ID" value="SVE49559.1"/>
    <property type="molecule type" value="Genomic_DNA"/>
</dbReference>
<dbReference type="Pfam" id="PF00106">
    <property type="entry name" value="adh_short"/>
    <property type="match status" value="1"/>
</dbReference>
<reference evidence="1" key="1">
    <citation type="submission" date="2018-05" db="EMBL/GenBank/DDBJ databases">
        <authorList>
            <person name="Lanie J.A."/>
            <person name="Ng W.-L."/>
            <person name="Kazmierczak K.M."/>
            <person name="Andrzejewski T.M."/>
            <person name="Davidsen T.M."/>
            <person name="Wayne K.J."/>
            <person name="Tettelin H."/>
            <person name="Glass J.I."/>
            <person name="Rusch D."/>
            <person name="Podicherti R."/>
            <person name="Tsui H.-C.T."/>
            <person name="Winkler M.E."/>
        </authorList>
    </citation>
    <scope>NUCLEOTIDE SEQUENCE</scope>
</reference>
<evidence type="ECO:0008006" key="2">
    <source>
        <dbReference type="Google" id="ProtNLM"/>
    </source>
</evidence>
<dbReference type="InterPro" id="IPR036291">
    <property type="entry name" value="NAD(P)-bd_dom_sf"/>
</dbReference>
<dbReference type="PRINTS" id="PR00081">
    <property type="entry name" value="GDHRDH"/>
</dbReference>